<keyword evidence="11 23" id="KW-0472">Membrane</keyword>
<dbReference type="InterPro" id="IPR013806">
    <property type="entry name" value="Kringle-like"/>
</dbReference>
<dbReference type="GeneID" id="107226920"/>
<protein>
    <recommendedName>
        <fullName evidence="21">Tyrosine-protein kinase receptor</fullName>
        <ecNumber evidence="21">2.7.10.1</ecNumber>
    </recommendedName>
</protein>
<keyword evidence="29" id="KW-1185">Reference proteome</keyword>
<dbReference type="PIRSF" id="PIRSF000615">
    <property type="entry name" value="TyrPK_CSF1-R"/>
    <property type="match status" value="1"/>
</dbReference>
<dbReference type="PRINTS" id="PR00109">
    <property type="entry name" value="TYRKINASE"/>
</dbReference>
<dbReference type="InterPro" id="IPR020067">
    <property type="entry name" value="Frizzled_dom"/>
</dbReference>
<evidence type="ECO:0000313" key="30">
    <source>
        <dbReference type="RefSeq" id="XP_046590624.1"/>
    </source>
</evidence>
<proteinExistence type="inferred from homology"/>
<feature type="transmembrane region" description="Helical" evidence="23">
    <location>
        <begin position="593"/>
        <end position="617"/>
    </location>
</feature>
<keyword evidence="8 20" id="KW-0067">ATP-binding</keyword>
<dbReference type="CDD" id="cd07459">
    <property type="entry name" value="CRD_TK_ROR_like"/>
    <property type="match status" value="1"/>
</dbReference>
<evidence type="ECO:0000259" key="28">
    <source>
        <dbReference type="PROSITE" id="PS50835"/>
    </source>
</evidence>
<dbReference type="Gene3D" id="1.10.510.10">
    <property type="entry name" value="Transferase(Phosphotransferase) domain 1"/>
    <property type="match status" value="1"/>
</dbReference>
<evidence type="ECO:0000256" key="17">
    <source>
        <dbReference type="ARBA" id="ARBA00034103"/>
    </source>
</evidence>
<dbReference type="Gene3D" id="1.10.2000.10">
    <property type="entry name" value="Frizzled cysteine-rich domain"/>
    <property type="match status" value="2"/>
</dbReference>
<dbReference type="SUPFAM" id="SSF48726">
    <property type="entry name" value="Immunoglobulin"/>
    <property type="match status" value="1"/>
</dbReference>
<evidence type="ECO:0000256" key="18">
    <source>
        <dbReference type="ARBA" id="ARBA00051243"/>
    </source>
</evidence>
<dbReference type="PROSITE" id="PS00021">
    <property type="entry name" value="KRINGLE_1"/>
    <property type="match status" value="1"/>
</dbReference>
<keyword evidence="4" id="KW-0808">Transferase</keyword>
<evidence type="ECO:0000256" key="2">
    <source>
        <dbReference type="ARBA" id="ARBA00022553"/>
    </source>
</evidence>
<evidence type="ECO:0000256" key="15">
    <source>
        <dbReference type="ARBA" id="ARBA00023180"/>
    </source>
</evidence>
<dbReference type="Gene3D" id="2.60.40.10">
    <property type="entry name" value="Immunoglobulins"/>
    <property type="match status" value="1"/>
</dbReference>
<evidence type="ECO:0000256" key="6">
    <source>
        <dbReference type="ARBA" id="ARBA00022741"/>
    </source>
</evidence>
<dbReference type="Pfam" id="PF07679">
    <property type="entry name" value="I-set"/>
    <property type="match status" value="1"/>
</dbReference>
<dbReference type="InterPro" id="IPR008266">
    <property type="entry name" value="Tyr_kinase_AS"/>
</dbReference>
<feature type="binding site" evidence="20">
    <location>
        <position position="729"/>
    </location>
    <ligand>
        <name>ATP</name>
        <dbReference type="ChEBI" id="CHEBI:30616"/>
    </ligand>
</feature>
<dbReference type="InterPro" id="IPR000001">
    <property type="entry name" value="Kringle"/>
</dbReference>
<dbReference type="Pfam" id="PF07714">
    <property type="entry name" value="PK_Tyr_Ser-Thr"/>
    <property type="match status" value="1"/>
</dbReference>
<keyword evidence="16" id="KW-0393">Immunoglobulin domain</keyword>
<evidence type="ECO:0000259" key="27">
    <source>
        <dbReference type="PROSITE" id="PS50070"/>
    </source>
</evidence>
<evidence type="ECO:0000256" key="5">
    <source>
        <dbReference type="ARBA" id="ARBA00022692"/>
    </source>
</evidence>
<comment type="caution">
    <text evidence="19">Lacks conserved residue(s) required for the propagation of feature annotation.</text>
</comment>
<dbReference type="InterPro" id="IPR013783">
    <property type="entry name" value="Ig-like_fold"/>
</dbReference>
<dbReference type="SMART" id="SM00130">
    <property type="entry name" value="KR"/>
    <property type="match status" value="1"/>
</dbReference>
<dbReference type="CDD" id="cd05048">
    <property type="entry name" value="PTKc_Ror"/>
    <property type="match status" value="1"/>
</dbReference>
<keyword evidence="9 23" id="KW-1133">Transmembrane helix</keyword>
<dbReference type="SMART" id="SM00409">
    <property type="entry name" value="IG"/>
    <property type="match status" value="1"/>
</dbReference>
<dbReference type="InterPro" id="IPR050122">
    <property type="entry name" value="RTK"/>
</dbReference>
<keyword evidence="2 21" id="KW-0597">Phosphoprotein</keyword>
<feature type="domain" description="Kringle" evidence="27">
    <location>
        <begin position="513"/>
        <end position="589"/>
    </location>
</feature>
<evidence type="ECO:0000256" key="7">
    <source>
        <dbReference type="ARBA" id="ARBA00022777"/>
    </source>
</evidence>
<comment type="subcellular location">
    <subcellularLocation>
        <location evidence="1">Membrane</location>
        <topology evidence="1">Single-pass type I membrane protein</topology>
    </subcellularLocation>
    <subcellularLocation>
        <location evidence="17">Synapse</location>
    </subcellularLocation>
</comment>
<evidence type="ECO:0000256" key="11">
    <source>
        <dbReference type="ARBA" id="ARBA00023136"/>
    </source>
</evidence>
<dbReference type="InterPro" id="IPR017441">
    <property type="entry name" value="Protein_kinase_ATP_BS"/>
</dbReference>
<evidence type="ECO:0000313" key="29">
    <source>
        <dbReference type="Proteomes" id="UP000829291"/>
    </source>
</evidence>
<evidence type="ECO:0000256" key="8">
    <source>
        <dbReference type="ARBA" id="ARBA00022840"/>
    </source>
</evidence>
<feature type="domain" description="Protein kinase" evidence="25">
    <location>
        <begin position="695"/>
        <end position="969"/>
    </location>
</feature>
<dbReference type="InterPro" id="IPR020635">
    <property type="entry name" value="Tyr_kinase_cat_dom"/>
</dbReference>
<evidence type="ECO:0000256" key="10">
    <source>
        <dbReference type="ARBA" id="ARBA00023018"/>
    </source>
</evidence>
<dbReference type="PRINTS" id="PR00018">
    <property type="entry name" value="KRINGLE"/>
</dbReference>
<evidence type="ECO:0000256" key="13">
    <source>
        <dbReference type="ARBA" id="ARBA00023157"/>
    </source>
</evidence>
<dbReference type="PANTHER" id="PTHR24416">
    <property type="entry name" value="TYROSINE-PROTEIN KINASE RECEPTOR"/>
    <property type="match status" value="1"/>
</dbReference>
<dbReference type="PROSITE" id="PS50070">
    <property type="entry name" value="KRINGLE_2"/>
    <property type="match status" value="1"/>
</dbReference>
<comment type="similarity">
    <text evidence="21">Belongs to the protein kinase superfamily. Tyr protein kinase family. Insulin receptor subfamily.</text>
</comment>
<evidence type="ECO:0000256" key="22">
    <source>
        <dbReference type="SAM" id="MobiDB-lite"/>
    </source>
</evidence>
<dbReference type="InterPro" id="IPR002011">
    <property type="entry name" value="Tyr_kinase_rcpt_2_CS"/>
</dbReference>
<evidence type="ECO:0000256" key="1">
    <source>
        <dbReference type="ARBA" id="ARBA00004479"/>
    </source>
</evidence>
<evidence type="ECO:0000256" key="9">
    <source>
        <dbReference type="ARBA" id="ARBA00022989"/>
    </source>
</evidence>
<keyword evidence="5 21" id="KW-0812">Transmembrane</keyword>
<evidence type="ECO:0000259" key="25">
    <source>
        <dbReference type="PROSITE" id="PS50011"/>
    </source>
</evidence>
<accession>A0ABM3FRI7</accession>
<dbReference type="InterPro" id="IPR003599">
    <property type="entry name" value="Ig_sub"/>
</dbReference>
<sequence length="1148" mass="128351">MRRTVTFCVTAIIFFLSAVKGGNMDAEDLDPGVEDYVTDEDYNDVFDATTNGTEIDATSSTKGGTLKFVRALNNMTRESGGVVNMRCEVVGDPPPKKIRWYKNEAPVEEEPGRVSIRKIHSQAHEHSAQNIAGSRLKITRLDVMDTGYYSCRANNDQDRIQSEAILQVKMVRYAGRPINAASDVGGSFSPMIPHFPDLLDGTAIGDKLDISGIGVSTPHISHLSPTNPFSDIFPPSPQPTSSQSSTVDLSSINGHFQLPHVPTSVGGSIPIRNEDKGGTCELYLGKVCAEFVGNHSVYVPSTTTQKELEERLLQAFRVINYSNELSSTCERYAKPSLCFSAFAICRDQQAKYHQKPKNSEASTQLFNLLNANQGKIVSPDDTDGEDNLNDFTKTHGVMRRKRKAEYSSKFSFTLDSDGNFPSRKIGVETINVDARTAGRNRLNHKLRRICREECEILENELCRKEYVIAKRQKVISQVPLLECSDLPPDGTPEAADCLSLGISAVKDVQEDDRCYWGTGQSYRGVANHSAYGKPCLLWSQQLNVEISDYQELVGRHSYCRNPGSRESQPWCFVEGNTGMEVQFCNIPKCVENLWIYALVGVVLTSGFIVIIICYCCCYKSRKSRRQPNHLPSNKMLTGMQCDKNIYDGRRSTAQPMEMNSLLAGPGNITPGAGTLSSGSSRTSNNRVPQFSIHNVAFLQELGEGAFGKVYKGELQTGNKAEPTIFVAIKTLKENATPKTQSDFKREVDLMTDLRHPNIICLLGVILKGEPMCMLFEYMTQGDLHEFLICHSPRSDVPLNNGSGKVLEQPEFLHIALQIASGMEYLAGHHYVHRDLAARNCLVGENLTVKISDFGLSRDIYSSDYYRVQSKSLLPVRWMPPESILYGKFTTESDVWSYGVVLWEIYSYGLQPYYGYNNQEVIDMIRSRQLLPCPEDCPTMIYSLMIECWHEVANRRPQFPEIHHRLQNWYTNQTYLSDFCNESVTSYSGSSHKSTNKTNSTQLSAPIYKTDSLNRKESSSFKCNQEMQPLCNMNDHNVPIKTMNPNVDSRQQNFNLQLATEQHAVATPLKTTNQSSYQNANSNVNLNEYNDKQCCSPKLSGAKKVLPPVHQSMIKSSPPNGTRPMQNGAQLVVRLPDPSKVTTETRVSK</sequence>
<dbReference type="SUPFAM" id="SSF57440">
    <property type="entry name" value="Kringle-like"/>
    <property type="match status" value="1"/>
</dbReference>
<evidence type="ECO:0000256" key="24">
    <source>
        <dbReference type="SAM" id="SignalP"/>
    </source>
</evidence>
<gene>
    <name evidence="30" type="primary">LOC107226920</name>
</gene>
<dbReference type="InterPro" id="IPR036179">
    <property type="entry name" value="Ig-like_dom_sf"/>
</dbReference>
<dbReference type="InterPro" id="IPR001245">
    <property type="entry name" value="Ser-Thr/Tyr_kinase_cat_dom"/>
</dbReference>
<reference evidence="30" key="1">
    <citation type="submission" date="2025-08" db="UniProtKB">
        <authorList>
            <consortium name="RefSeq"/>
        </authorList>
    </citation>
    <scope>IDENTIFICATION</scope>
    <source>
        <tissue evidence="30">Thorax and Abdomen</tissue>
    </source>
</reference>
<dbReference type="InterPro" id="IPR011009">
    <property type="entry name" value="Kinase-like_dom_sf"/>
</dbReference>
<dbReference type="InterPro" id="IPR018056">
    <property type="entry name" value="Kringle_CS"/>
</dbReference>
<feature type="signal peptide" evidence="24">
    <location>
        <begin position="1"/>
        <end position="21"/>
    </location>
</feature>
<dbReference type="CDD" id="cd00108">
    <property type="entry name" value="KR"/>
    <property type="match status" value="1"/>
</dbReference>
<keyword evidence="24" id="KW-0732">Signal</keyword>
<evidence type="ECO:0000256" key="3">
    <source>
        <dbReference type="ARBA" id="ARBA00022572"/>
    </source>
</evidence>
<evidence type="ECO:0000256" key="23">
    <source>
        <dbReference type="SAM" id="Phobius"/>
    </source>
</evidence>
<dbReference type="Gene3D" id="2.40.20.10">
    <property type="entry name" value="Plasminogen Kringle 4"/>
    <property type="match status" value="1"/>
</dbReference>
<organism evidence="29 30">
    <name type="scientific">Neodiprion lecontei</name>
    <name type="common">Redheaded pine sawfly</name>
    <dbReference type="NCBI Taxonomy" id="441921"/>
    <lineage>
        <taxon>Eukaryota</taxon>
        <taxon>Metazoa</taxon>
        <taxon>Ecdysozoa</taxon>
        <taxon>Arthropoda</taxon>
        <taxon>Hexapoda</taxon>
        <taxon>Insecta</taxon>
        <taxon>Pterygota</taxon>
        <taxon>Neoptera</taxon>
        <taxon>Endopterygota</taxon>
        <taxon>Hymenoptera</taxon>
        <taxon>Tenthredinoidea</taxon>
        <taxon>Diprionidae</taxon>
        <taxon>Diprioninae</taxon>
        <taxon>Neodiprion</taxon>
    </lineage>
</organism>
<dbReference type="SUPFAM" id="SSF56112">
    <property type="entry name" value="Protein kinase-like (PK-like)"/>
    <property type="match status" value="1"/>
</dbReference>
<keyword evidence="10" id="KW-0770">Synapse</keyword>
<dbReference type="RefSeq" id="XP_046590624.1">
    <property type="nucleotide sequence ID" value="XM_046734668.1"/>
</dbReference>
<evidence type="ECO:0000256" key="21">
    <source>
        <dbReference type="RuleBase" id="RU000312"/>
    </source>
</evidence>
<dbReference type="SMART" id="SM00219">
    <property type="entry name" value="TyrKc"/>
    <property type="match status" value="1"/>
</dbReference>
<evidence type="ECO:0000256" key="19">
    <source>
        <dbReference type="PROSITE-ProRule" id="PRU00121"/>
    </source>
</evidence>
<name>A0ABM3FRI7_NEOLC</name>
<dbReference type="Gene3D" id="3.30.200.20">
    <property type="entry name" value="Phosphorylase Kinase, domain 1"/>
    <property type="match status" value="1"/>
</dbReference>
<keyword evidence="12" id="KW-0829">Tyrosine-protein kinase</keyword>
<dbReference type="EC" id="2.7.10.1" evidence="21"/>
<dbReference type="PROSITE" id="PS50038">
    <property type="entry name" value="FZ"/>
    <property type="match status" value="1"/>
</dbReference>
<dbReference type="SMART" id="SM00408">
    <property type="entry name" value="IGc2"/>
    <property type="match status" value="1"/>
</dbReference>
<dbReference type="InterPro" id="IPR013098">
    <property type="entry name" value="Ig_I-set"/>
</dbReference>
<dbReference type="InterPro" id="IPR041775">
    <property type="entry name" value="Ror-like_CRD"/>
</dbReference>
<evidence type="ECO:0000256" key="14">
    <source>
        <dbReference type="ARBA" id="ARBA00023170"/>
    </source>
</evidence>
<dbReference type="Proteomes" id="UP000829291">
    <property type="component" value="Chromosome 3"/>
</dbReference>
<evidence type="ECO:0000256" key="4">
    <source>
        <dbReference type="ARBA" id="ARBA00022679"/>
    </source>
</evidence>
<feature type="domain" description="Ig-like" evidence="28">
    <location>
        <begin position="66"/>
        <end position="167"/>
    </location>
</feature>
<evidence type="ECO:0000256" key="12">
    <source>
        <dbReference type="ARBA" id="ARBA00023137"/>
    </source>
</evidence>
<keyword evidence="14 21" id="KW-0675">Receptor</keyword>
<dbReference type="PROSITE" id="PS00239">
    <property type="entry name" value="RECEPTOR_TYR_KIN_II"/>
    <property type="match status" value="1"/>
</dbReference>
<feature type="domain" description="FZ" evidence="26">
    <location>
        <begin position="275"/>
        <end position="500"/>
    </location>
</feature>
<dbReference type="PROSITE" id="PS00107">
    <property type="entry name" value="PROTEIN_KINASE_ATP"/>
    <property type="match status" value="1"/>
</dbReference>
<dbReference type="InterPro" id="IPR038178">
    <property type="entry name" value="Kringle_sf"/>
</dbReference>
<dbReference type="Pfam" id="PF00051">
    <property type="entry name" value="Kringle"/>
    <property type="match status" value="1"/>
</dbReference>
<keyword evidence="6 20" id="KW-0547">Nucleotide-binding</keyword>
<feature type="region of interest" description="Disordered" evidence="22">
    <location>
        <begin position="226"/>
        <end position="247"/>
    </location>
</feature>
<dbReference type="InterPro" id="IPR000719">
    <property type="entry name" value="Prot_kinase_dom"/>
</dbReference>
<dbReference type="PROSITE" id="PS50835">
    <property type="entry name" value="IG_LIKE"/>
    <property type="match status" value="1"/>
</dbReference>
<dbReference type="PROSITE" id="PS00109">
    <property type="entry name" value="PROTEIN_KINASE_TYR"/>
    <property type="match status" value="1"/>
</dbReference>
<dbReference type="PANTHER" id="PTHR24416:SF611">
    <property type="entry name" value="TYROSINE-PROTEIN KINASE TRANSMEMBRANE RECEPTOR ROR"/>
    <property type="match status" value="1"/>
</dbReference>
<keyword evidence="15" id="KW-0325">Glycoprotein</keyword>
<keyword evidence="7 30" id="KW-0418">Kinase</keyword>
<evidence type="ECO:0000259" key="26">
    <source>
        <dbReference type="PROSITE" id="PS50038"/>
    </source>
</evidence>
<dbReference type="InterPro" id="IPR036790">
    <property type="entry name" value="Frizzled_dom_sf"/>
</dbReference>
<evidence type="ECO:0000256" key="16">
    <source>
        <dbReference type="ARBA" id="ARBA00023319"/>
    </source>
</evidence>
<comment type="catalytic activity">
    <reaction evidence="18 21">
        <text>L-tyrosyl-[protein] + ATP = O-phospho-L-tyrosyl-[protein] + ADP + H(+)</text>
        <dbReference type="Rhea" id="RHEA:10596"/>
        <dbReference type="Rhea" id="RHEA-COMP:10136"/>
        <dbReference type="Rhea" id="RHEA-COMP:20101"/>
        <dbReference type="ChEBI" id="CHEBI:15378"/>
        <dbReference type="ChEBI" id="CHEBI:30616"/>
        <dbReference type="ChEBI" id="CHEBI:46858"/>
        <dbReference type="ChEBI" id="CHEBI:61978"/>
        <dbReference type="ChEBI" id="CHEBI:456216"/>
        <dbReference type="EC" id="2.7.10.1"/>
    </reaction>
</comment>
<keyword evidence="3 19" id="KW-0420">Kringle</keyword>
<dbReference type="InterPro" id="IPR003598">
    <property type="entry name" value="Ig_sub2"/>
</dbReference>
<dbReference type="InterPro" id="IPR007110">
    <property type="entry name" value="Ig-like_dom"/>
</dbReference>
<feature type="chain" id="PRO_5045626763" description="Tyrosine-protein kinase receptor" evidence="24">
    <location>
        <begin position="22"/>
        <end position="1148"/>
    </location>
</feature>
<dbReference type="PROSITE" id="PS50011">
    <property type="entry name" value="PROTEIN_KINASE_DOM"/>
    <property type="match status" value="1"/>
</dbReference>
<dbReference type="GO" id="GO:0016301">
    <property type="term" value="F:kinase activity"/>
    <property type="evidence" value="ECO:0007669"/>
    <property type="project" value="UniProtKB-KW"/>
</dbReference>
<keyword evidence="13" id="KW-1015">Disulfide bond</keyword>
<evidence type="ECO:0000256" key="20">
    <source>
        <dbReference type="PROSITE-ProRule" id="PRU10141"/>
    </source>
</evidence>